<organism evidence="2 3">
    <name type="scientific">Clonorchis sinensis</name>
    <name type="common">Chinese liver fluke</name>
    <dbReference type="NCBI Taxonomy" id="79923"/>
    <lineage>
        <taxon>Eukaryota</taxon>
        <taxon>Metazoa</taxon>
        <taxon>Spiralia</taxon>
        <taxon>Lophotrochozoa</taxon>
        <taxon>Platyhelminthes</taxon>
        <taxon>Trematoda</taxon>
        <taxon>Digenea</taxon>
        <taxon>Opisthorchiida</taxon>
        <taxon>Opisthorchiata</taxon>
        <taxon>Opisthorchiidae</taxon>
        <taxon>Clonorchis</taxon>
    </lineage>
</organism>
<protein>
    <submittedName>
        <fullName evidence="2">Uncharacterized protein</fullName>
    </submittedName>
</protein>
<proteinExistence type="predicted"/>
<accession>A0A419QG20</accession>
<comment type="caution">
    <text evidence="2">The sequence shown here is derived from an EMBL/GenBank/DDBJ whole genome shotgun (WGS) entry which is preliminary data.</text>
</comment>
<feature type="region of interest" description="Disordered" evidence="1">
    <location>
        <begin position="389"/>
        <end position="418"/>
    </location>
</feature>
<feature type="region of interest" description="Disordered" evidence="1">
    <location>
        <begin position="608"/>
        <end position="649"/>
    </location>
</feature>
<dbReference type="AlphaFoldDB" id="A0A419QG20"/>
<feature type="compositionally biased region" description="Polar residues" evidence="1">
    <location>
        <begin position="608"/>
        <end position="647"/>
    </location>
</feature>
<feature type="region of interest" description="Disordered" evidence="1">
    <location>
        <begin position="569"/>
        <end position="589"/>
    </location>
</feature>
<reference evidence="2 3" key="2">
    <citation type="journal article" date="2021" name="Genomics">
        <title>High-quality reference genome for Clonorchis sinensis.</title>
        <authorList>
            <person name="Young N.D."/>
            <person name="Stroehlein A.J."/>
            <person name="Kinkar L."/>
            <person name="Wang T."/>
            <person name="Sohn W.M."/>
            <person name="Chang B.C.H."/>
            <person name="Kaur P."/>
            <person name="Weisz D."/>
            <person name="Dudchenko O."/>
            <person name="Aiden E.L."/>
            <person name="Korhonen P.K."/>
            <person name="Gasser R.B."/>
        </authorList>
    </citation>
    <scope>NUCLEOTIDE SEQUENCE [LARGE SCALE GENOMIC DNA]</scope>
    <source>
        <strain evidence="2">Cs-k2</strain>
    </source>
</reference>
<name>A0A419QG20_CLOSI</name>
<dbReference type="InParanoid" id="A0A419QG20"/>
<evidence type="ECO:0000313" key="2">
    <source>
        <dbReference type="EMBL" id="KAG5452386.1"/>
    </source>
</evidence>
<gene>
    <name evidence="2" type="ORF">CSKR_100804</name>
</gene>
<keyword evidence="3" id="KW-1185">Reference proteome</keyword>
<dbReference type="EMBL" id="NIRI02000042">
    <property type="protein sequence ID" value="KAG5452386.1"/>
    <property type="molecule type" value="Genomic_DNA"/>
</dbReference>
<sequence>MSNNSGHPLTSPRRKRSHGTVLRKFTSCFCVQPDLSPPESGRHDFILTHKERNDLSGNTSRLTMAKGDSALCLHNKSEPEHASNPRIHQSLKPLCPPFENTDSNKFGRGPNNDQDIHSIHAVKESRQSSFRFSRDASSFKGDEHISNCTGIPVNSQSTVNCPEKLTDHVLLFGDRLDPIFIAANEIVSASKSLTNAIESLKKQVCLNVAKKQSVNMLNDVTRKQMLERMTTGEKSEFSIDYSVKSLDIADTLSDLPPLSESKKCNVTNAENVYHFARHNPLILVEDLDAVEPIHEELGPNITSDAPLNKHNYLVPPEEDKAAKSHYPGLLSTVPTYLDRTTYSPVLKRGDSVFTHESHSNCQTLITSTFQPFSNEETQVTEFDEALTTDEGENSYEFRTDPTARDQLSAGDQSPTGNKLKLEGLQSAQSLTNAIPGLPKVIPRNRHRTVQSRSDKLKNIDIRSPKPASEEKAQTTEFTCLTWDTSPTDSIGDGRPLPACASNASEVIRSREETCNHPNDASVVPNARTLPVILDPDDLLFEVLCQRNNHNNRPVPSCLYIGQKPVVDNSPPPASIAASEDNIRSPNESNPVENLTVCHAVEQNPHKWNITNSECSKPNRATKTQTPSHDSGGQSIQSTAPEAGSQHTESLRVQRMYTGLARVNTLPIVGAAPDVDPFTTGSARNDGKGDLSERERRRLLWTRRSARNSVRTSMRTTITLESSSSLPVNDLRRVDDEVYDTILEEIQFLFANESDVREQRRRMLGEDEGDVVVSASGNYVLLGTAPSSLNSDPAQPPC</sequence>
<reference evidence="2 3" key="1">
    <citation type="journal article" date="2018" name="Biotechnol. Adv.">
        <title>Improved genomic resources and new bioinformatic workflow for the carcinogenic parasite Clonorchis sinensis: Biotechnological implications.</title>
        <authorList>
            <person name="Wang D."/>
            <person name="Korhonen P.K."/>
            <person name="Gasser R.B."/>
            <person name="Young N.D."/>
        </authorList>
    </citation>
    <scope>NUCLEOTIDE SEQUENCE [LARGE SCALE GENOMIC DNA]</scope>
    <source>
        <strain evidence="2">Cs-k2</strain>
    </source>
</reference>
<evidence type="ECO:0000313" key="3">
    <source>
        <dbReference type="Proteomes" id="UP000286415"/>
    </source>
</evidence>
<dbReference type="Proteomes" id="UP000286415">
    <property type="component" value="Unassembled WGS sequence"/>
</dbReference>
<evidence type="ECO:0000256" key="1">
    <source>
        <dbReference type="SAM" id="MobiDB-lite"/>
    </source>
</evidence>
<dbReference type="OrthoDB" id="6252518at2759"/>